<reference evidence="9" key="1">
    <citation type="journal article" date="2020" name="Stud. Mycol.">
        <title>101 Dothideomycetes genomes: a test case for predicting lifestyles and emergence of pathogens.</title>
        <authorList>
            <person name="Haridas S."/>
            <person name="Albert R."/>
            <person name="Binder M."/>
            <person name="Bloem J."/>
            <person name="Labutti K."/>
            <person name="Salamov A."/>
            <person name="Andreopoulos B."/>
            <person name="Baker S."/>
            <person name="Barry K."/>
            <person name="Bills G."/>
            <person name="Bluhm B."/>
            <person name="Cannon C."/>
            <person name="Castanera R."/>
            <person name="Culley D."/>
            <person name="Daum C."/>
            <person name="Ezra D."/>
            <person name="Gonzalez J."/>
            <person name="Henrissat B."/>
            <person name="Kuo A."/>
            <person name="Liang C."/>
            <person name="Lipzen A."/>
            <person name="Lutzoni F."/>
            <person name="Magnuson J."/>
            <person name="Mondo S."/>
            <person name="Nolan M."/>
            <person name="Ohm R."/>
            <person name="Pangilinan J."/>
            <person name="Park H.-J."/>
            <person name="Ramirez L."/>
            <person name="Alfaro M."/>
            <person name="Sun H."/>
            <person name="Tritt A."/>
            <person name="Yoshinaga Y."/>
            <person name="Zwiers L.-H."/>
            <person name="Turgeon B."/>
            <person name="Goodwin S."/>
            <person name="Spatafora J."/>
            <person name="Crous P."/>
            <person name="Grigoriev I."/>
        </authorList>
    </citation>
    <scope>NUCLEOTIDE SEQUENCE</scope>
    <source>
        <strain evidence="9">CBS 107.79</strain>
    </source>
</reference>
<evidence type="ECO:0000256" key="1">
    <source>
        <dbReference type="ARBA" id="ARBA00022723"/>
    </source>
</evidence>
<feature type="domain" description="C2H2-type" evidence="8">
    <location>
        <begin position="486"/>
        <end position="513"/>
    </location>
</feature>
<dbReference type="SUPFAM" id="SSF57701">
    <property type="entry name" value="Zn2/Cys6 DNA-binding domain"/>
    <property type="match status" value="1"/>
</dbReference>
<feature type="compositionally biased region" description="Polar residues" evidence="6">
    <location>
        <begin position="790"/>
        <end position="802"/>
    </location>
</feature>
<organism evidence="9 10">
    <name type="scientific">Bimuria novae-zelandiae CBS 107.79</name>
    <dbReference type="NCBI Taxonomy" id="1447943"/>
    <lineage>
        <taxon>Eukaryota</taxon>
        <taxon>Fungi</taxon>
        <taxon>Dikarya</taxon>
        <taxon>Ascomycota</taxon>
        <taxon>Pezizomycotina</taxon>
        <taxon>Dothideomycetes</taxon>
        <taxon>Pleosporomycetidae</taxon>
        <taxon>Pleosporales</taxon>
        <taxon>Massarineae</taxon>
        <taxon>Didymosphaeriaceae</taxon>
        <taxon>Bimuria</taxon>
    </lineage>
</organism>
<feature type="compositionally biased region" description="Polar residues" evidence="6">
    <location>
        <begin position="853"/>
        <end position="864"/>
    </location>
</feature>
<feature type="region of interest" description="Disordered" evidence="6">
    <location>
        <begin position="434"/>
        <end position="466"/>
    </location>
</feature>
<feature type="compositionally biased region" description="Polar residues" evidence="6">
    <location>
        <begin position="940"/>
        <end position="950"/>
    </location>
</feature>
<dbReference type="PANTHER" id="PTHR36167:SF4">
    <property type="entry name" value="FUNGAL N-TERMINAL DOMAIN-CONTAINING PROTEIN"/>
    <property type="match status" value="1"/>
</dbReference>
<keyword evidence="3" id="KW-0862">Zinc</keyword>
<keyword evidence="4" id="KW-0539">Nucleus</keyword>
<gene>
    <name evidence="9" type="ORF">BU23DRAFT_553908</name>
</gene>
<feature type="region of interest" description="Disordered" evidence="6">
    <location>
        <begin position="577"/>
        <end position="612"/>
    </location>
</feature>
<dbReference type="InterPro" id="IPR036236">
    <property type="entry name" value="Znf_C2H2_sf"/>
</dbReference>
<evidence type="ECO:0000256" key="5">
    <source>
        <dbReference type="PROSITE-ProRule" id="PRU00042"/>
    </source>
</evidence>
<dbReference type="Pfam" id="PF00096">
    <property type="entry name" value="zf-C2H2"/>
    <property type="match status" value="2"/>
</dbReference>
<evidence type="ECO:0000256" key="6">
    <source>
        <dbReference type="SAM" id="MobiDB-lite"/>
    </source>
</evidence>
<dbReference type="SUPFAM" id="SSF57667">
    <property type="entry name" value="beta-beta-alpha zinc fingers"/>
    <property type="match status" value="1"/>
</dbReference>
<evidence type="ECO:0000313" key="10">
    <source>
        <dbReference type="Proteomes" id="UP000800036"/>
    </source>
</evidence>
<feature type="compositionally biased region" description="Low complexity" evidence="6">
    <location>
        <begin position="882"/>
        <end position="892"/>
    </location>
</feature>
<dbReference type="OrthoDB" id="5431013at2759"/>
<dbReference type="CDD" id="cd00067">
    <property type="entry name" value="GAL4"/>
    <property type="match status" value="1"/>
</dbReference>
<dbReference type="PANTHER" id="PTHR36167">
    <property type="entry name" value="C2H2 FINGER DOMAIN TRANSCRIPTION FACTOR (EUROFUNG)-RELATED"/>
    <property type="match status" value="1"/>
</dbReference>
<protein>
    <recommendedName>
        <fullName evidence="11">C2H2-type domain-containing protein</fullName>
    </recommendedName>
</protein>
<dbReference type="EMBL" id="ML976678">
    <property type="protein sequence ID" value="KAF1973929.1"/>
    <property type="molecule type" value="Genomic_DNA"/>
</dbReference>
<feature type="compositionally biased region" description="Basic and acidic residues" evidence="6">
    <location>
        <begin position="803"/>
        <end position="833"/>
    </location>
</feature>
<keyword evidence="2 5" id="KW-0863">Zinc-finger</keyword>
<feature type="region of interest" description="Disordered" evidence="6">
    <location>
        <begin position="752"/>
        <end position="966"/>
    </location>
</feature>
<evidence type="ECO:0000259" key="7">
    <source>
        <dbReference type="PROSITE" id="PS50048"/>
    </source>
</evidence>
<dbReference type="PROSITE" id="PS50048">
    <property type="entry name" value="ZN2_CY6_FUNGAL_2"/>
    <property type="match status" value="1"/>
</dbReference>
<feature type="compositionally biased region" description="Basic and acidic residues" evidence="6">
    <location>
        <begin position="447"/>
        <end position="463"/>
    </location>
</feature>
<dbReference type="Gene3D" id="4.10.240.10">
    <property type="entry name" value="Zn(2)-C6 fungal-type DNA-binding domain"/>
    <property type="match status" value="1"/>
</dbReference>
<evidence type="ECO:0000259" key="8">
    <source>
        <dbReference type="PROSITE" id="PS50157"/>
    </source>
</evidence>
<dbReference type="SMART" id="SM00355">
    <property type="entry name" value="ZnF_C2H2"/>
    <property type="match status" value="2"/>
</dbReference>
<feature type="region of interest" description="Disordered" evidence="6">
    <location>
        <begin position="1074"/>
        <end position="1177"/>
    </location>
</feature>
<feature type="compositionally biased region" description="Basic and acidic residues" evidence="6">
    <location>
        <begin position="1127"/>
        <end position="1154"/>
    </location>
</feature>
<dbReference type="InterPro" id="IPR039327">
    <property type="entry name" value="CON7-like"/>
</dbReference>
<evidence type="ECO:0000256" key="3">
    <source>
        <dbReference type="ARBA" id="ARBA00022833"/>
    </source>
</evidence>
<dbReference type="Pfam" id="PF00172">
    <property type="entry name" value="Zn_clus"/>
    <property type="match status" value="1"/>
</dbReference>
<dbReference type="GO" id="GO:0008270">
    <property type="term" value="F:zinc ion binding"/>
    <property type="evidence" value="ECO:0007669"/>
    <property type="project" value="UniProtKB-KW"/>
</dbReference>
<evidence type="ECO:0000256" key="2">
    <source>
        <dbReference type="ARBA" id="ARBA00022771"/>
    </source>
</evidence>
<feature type="region of interest" description="Disordered" evidence="6">
    <location>
        <begin position="633"/>
        <end position="702"/>
    </location>
</feature>
<evidence type="ECO:0008006" key="11">
    <source>
        <dbReference type="Google" id="ProtNLM"/>
    </source>
</evidence>
<dbReference type="Proteomes" id="UP000800036">
    <property type="component" value="Unassembled WGS sequence"/>
</dbReference>
<feature type="region of interest" description="Disordered" evidence="6">
    <location>
        <begin position="544"/>
        <end position="563"/>
    </location>
</feature>
<keyword evidence="1" id="KW-0479">Metal-binding</keyword>
<feature type="domain" description="Zn(2)-C6 fungal-type" evidence="7">
    <location>
        <begin position="1008"/>
        <end position="1040"/>
    </location>
</feature>
<sequence length="1190" mass="128597">MAEVDGLITRIAQIANAGIALSTALSDPAAGIGLAEQEIADIADDVKTAAIALDGVARLIGQGGKFNEVSDNAVSEANGLSKRCDAVFGEVQDFVDKRNELGQDGNKTSNAPEASQEQRVELLKRRLDHLKHSILLLLHVLRLANGQAQGTIENSVLNEERETIRDLHQRHQHSTKALQALESKLADALFSDEETLHGSTASSRVPTINFLLHSSARGVLQDGKVSGVDTSTTQAPSALADLSETSDSDDTVTDDDGEQLTVHDVAECANHVRKLLKRITVLQQFCENSHPHSDGRLPRNQILKMYRRFRRKFESELVVHENATSTTATTLPNLVSDPHRFQLVHTQDTVRDQQQQTQNASRIHSETFGAAADRTDPAQLQGSQNEVQPSRLVTEGHYAHTAPAWTISSEILGAGSRPKLPPLISTVPIASQVRSPANEIMSPSEDQDGKHSGTDGDVEHGSREAGPVVYTKTGRISKAKKGLKVHVCEECGRSFTRAEHLRRHQKNHGPNQVRCDLCGKVFFRADLLQRHLERHKDYPTNYRTDYRFSDASGPPTEGASPIAGDEANHQHILLAPGHAASGMPPHHSPSGKLVLSNGAPAPSGNPAPSPATVQVARPAWEPANAQPVAAYAREGNPTQRQHAWQTVNPPGPTQDSIGSVHASLPSPSSQQQVHPGLPKLQPRVAQPTAPTHGVPNHKRYSNILPALGAPTSQQQDRFHPQSHVPNMLAAQYGASPAQAASKGSNGPVAYYNPNYAGQGGPPLPSIRDGRIGQHQMGSQSPTLRALRFSPGNTPGTETFQQGSHERPGRPLRDDLRPSGDIDSGKFSSDKDGVNWRVAEADPQSYRQRKHNRTVSQTDADSSANDGVRGASFAHSTPDRTQRSQSASRSLSLVMPQDERDHALLGKGIRHDRRSTGAISPNGGPRLRTLSPALAEKRVSSRASTGLSDSYSAAGAHESESPEPESPYSLATINRYIKNQGPQPGVSQDEEMADQGALPQPTVHISTAPCERCREYSIKCDGRLPQCTACTTTKYAGECSFASMAALPIVPSGTLAEPLGTQAYDNITTVTRQAMAEPRQTTVPPQPSSDLHTDQGYNSDEDLPSPYLRPRDKAQQVESMAQSLAAPLDRDREALPGEKRKVGEQHMDAEADGKMHGRKKSKNDAEKTNANTNGRKDIVDMLLDQWSVPNA</sequence>
<dbReference type="InterPro" id="IPR001138">
    <property type="entry name" value="Zn2Cys6_DnaBD"/>
</dbReference>
<dbReference type="InterPro" id="IPR013087">
    <property type="entry name" value="Znf_C2H2_type"/>
</dbReference>
<feature type="domain" description="C2H2-type" evidence="8">
    <location>
        <begin position="513"/>
        <end position="540"/>
    </location>
</feature>
<dbReference type="PROSITE" id="PS00028">
    <property type="entry name" value="ZINC_FINGER_C2H2_1"/>
    <property type="match status" value="2"/>
</dbReference>
<name>A0A6A5VC57_9PLEO</name>
<dbReference type="AlphaFoldDB" id="A0A6A5VC57"/>
<dbReference type="GO" id="GO:0000981">
    <property type="term" value="F:DNA-binding transcription factor activity, RNA polymerase II-specific"/>
    <property type="evidence" value="ECO:0007669"/>
    <property type="project" value="InterPro"/>
</dbReference>
<dbReference type="InterPro" id="IPR036864">
    <property type="entry name" value="Zn2-C6_fun-type_DNA-bd_sf"/>
</dbReference>
<evidence type="ECO:0000313" key="9">
    <source>
        <dbReference type="EMBL" id="KAF1973929.1"/>
    </source>
</evidence>
<feature type="compositionally biased region" description="Polar residues" evidence="6">
    <location>
        <begin position="636"/>
        <end position="657"/>
    </location>
</feature>
<proteinExistence type="predicted"/>
<dbReference type="Gene3D" id="3.30.160.60">
    <property type="entry name" value="Classic Zinc Finger"/>
    <property type="match status" value="1"/>
</dbReference>
<accession>A0A6A5VC57</accession>
<dbReference type="PROSITE" id="PS50157">
    <property type="entry name" value="ZINC_FINGER_C2H2_2"/>
    <property type="match status" value="2"/>
</dbReference>
<evidence type="ECO:0000256" key="4">
    <source>
        <dbReference type="ARBA" id="ARBA00023242"/>
    </source>
</evidence>
<keyword evidence="10" id="KW-1185">Reference proteome</keyword>
<dbReference type="FunFam" id="3.30.160.60:FF:000065">
    <property type="entry name" value="B-cell CLL/lymphoma 6, member B"/>
    <property type="match status" value="1"/>
</dbReference>